<reference evidence="2 3" key="1">
    <citation type="journal article" date="2021" name="Nat. Commun.">
        <title>Genetic determinants of endophytism in the Arabidopsis root mycobiome.</title>
        <authorList>
            <person name="Mesny F."/>
            <person name="Miyauchi S."/>
            <person name="Thiergart T."/>
            <person name="Pickel B."/>
            <person name="Atanasova L."/>
            <person name="Karlsson M."/>
            <person name="Huettel B."/>
            <person name="Barry K.W."/>
            <person name="Haridas S."/>
            <person name="Chen C."/>
            <person name="Bauer D."/>
            <person name="Andreopoulos W."/>
            <person name="Pangilinan J."/>
            <person name="LaButti K."/>
            <person name="Riley R."/>
            <person name="Lipzen A."/>
            <person name="Clum A."/>
            <person name="Drula E."/>
            <person name="Henrissat B."/>
            <person name="Kohler A."/>
            <person name="Grigoriev I.V."/>
            <person name="Martin F.M."/>
            <person name="Hacquard S."/>
        </authorList>
    </citation>
    <scope>NUCLEOTIDE SEQUENCE [LARGE SCALE GENOMIC DNA]</scope>
    <source>
        <strain evidence="2 3">MPI-SDFR-AT-0080</strain>
    </source>
</reference>
<name>A0ABQ8GAF8_9PEZI</name>
<evidence type="ECO:0000313" key="3">
    <source>
        <dbReference type="Proteomes" id="UP000774617"/>
    </source>
</evidence>
<accession>A0ABQ8GAF8</accession>
<dbReference type="EMBL" id="JAGTJR010000013">
    <property type="protein sequence ID" value="KAH7050078.1"/>
    <property type="molecule type" value="Genomic_DNA"/>
</dbReference>
<proteinExistence type="predicted"/>
<feature type="compositionally biased region" description="Polar residues" evidence="1">
    <location>
        <begin position="138"/>
        <end position="147"/>
    </location>
</feature>
<organism evidence="2 3">
    <name type="scientific">Macrophomina phaseolina</name>
    <dbReference type="NCBI Taxonomy" id="35725"/>
    <lineage>
        <taxon>Eukaryota</taxon>
        <taxon>Fungi</taxon>
        <taxon>Dikarya</taxon>
        <taxon>Ascomycota</taxon>
        <taxon>Pezizomycotina</taxon>
        <taxon>Dothideomycetes</taxon>
        <taxon>Dothideomycetes incertae sedis</taxon>
        <taxon>Botryosphaeriales</taxon>
        <taxon>Botryosphaeriaceae</taxon>
        <taxon>Macrophomina</taxon>
    </lineage>
</organism>
<dbReference type="Proteomes" id="UP000774617">
    <property type="component" value="Unassembled WGS sequence"/>
</dbReference>
<keyword evidence="3" id="KW-1185">Reference proteome</keyword>
<evidence type="ECO:0000313" key="2">
    <source>
        <dbReference type="EMBL" id="KAH7050078.1"/>
    </source>
</evidence>
<protein>
    <submittedName>
        <fullName evidence="2">Uncharacterized protein</fullName>
    </submittedName>
</protein>
<evidence type="ECO:0000256" key="1">
    <source>
        <dbReference type="SAM" id="MobiDB-lite"/>
    </source>
</evidence>
<feature type="compositionally biased region" description="Acidic residues" evidence="1">
    <location>
        <begin position="27"/>
        <end position="37"/>
    </location>
</feature>
<gene>
    <name evidence="2" type="ORF">B0J12DRAFT_663155</name>
</gene>
<feature type="region of interest" description="Disordered" evidence="1">
    <location>
        <begin position="1"/>
        <end position="149"/>
    </location>
</feature>
<sequence length="435" mass="45409">MVMKRDYRRQNNGRGSKSKKRRKEEDKGGDEEEEDDGSAQKSLKRQRREEQKRCGGPANPSGRVRNAAEQGRSARCQQQQHRGCGSPDQTGATRGPPPSTEHEGHYVRTSSALGQACGTKRKRSSQLSQRSRGRVQLPQASNDSLGTRASKFRRTNDAVVENFTLARPSAWASQNDVADGANVALQLAGFGARQYGPSSPRPPPLSRHHLATAFRSCSCARTGLGNGATSGNEGIDFLSGVRPHGCTSTSTADTSGPFCGIGASGCGLAASRGFELQQEGWPGTEGAVMDNQNRGCSSAGPVGVMGFPEDAASDQQAYSQAAPYPTCSHPSSVVVGNPGFESAGTVLGHLSPVKERSGFGGNPPCSSAAVRREEGDAWCGTYSNSAWLAQQGEFGIGTSGCGDPISGFGMGAAEPCDGFGLAEDGAASVTVMGIM</sequence>
<feature type="compositionally biased region" description="Polar residues" evidence="1">
    <location>
        <begin position="75"/>
        <end position="92"/>
    </location>
</feature>
<comment type="caution">
    <text evidence="2">The sequence shown here is derived from an EMBL/GenBank/DDBJ whole genome shotgun (WGS) entry which is preliminary data.</text>
</comment>